<dbReference type="PROSITE" id="PS50293">
    <property type="entry name" value="TPR_REGION"/>
    <property type="match status" value="1"/>
</dbReference>
<dbReference type="Pfam" id="PF13414">
    <property type="entry name" value="TPR_11"/>
    <property type="match status" value="1"/>
</dbReference>
<dbReference type="SMART" id="SM00028">
    <property type="entry name" value="TPR"/>
    <property type="match status" value="8"/>
</dbReference>
<dbReference type="Proteomes" id="UP000008130">
    <property type="component" value="Chromosome"/>
</dbReference>
<dbReference type="KEGG" id="pgv:SL003B_1611"/>
<protein>
    <submittedName>
        <fullName evidence="2">TPR repeat</fullName>
    </submittedName>
</protein>
<dbReference type="Gene3D" id="1.25.40.10">
    <property type="entry name" value="Tetratricopeptide repeat domain"/>
    <property type="match status" value="2"/>
</dbReference>
<dbReference type="AlphaFoldDB" id="F2J4Z7"/>
<dbReference type="EMBL" id="CP002568">
    <property type="protein sequence ID" value="ADZ70039.1"/>
    <property type="molecule type" value="Genomic_DNA"/>
</dbReference>
<dbReference type="PROSITE" id="PS50005">
    <property type="entry name" value="TPR"/>
    <property type="match status" value="2"/>
</dbReference>
<dbReference type="InterPro" id="IPR019734">
    <property type="entry name" value="TPR_rpt"/>
</dbReference>
<dbReference type="SUPFAM" id="SSF48452">
    <property type="entry name" value="TPR-like"/>
    <property type="match status" value="3"/>
</dbReference>
<accession>F2J4Z7</accession>
<organism evidence="2 3">
    <name type="scientific">Polymorphum gilvum (strain LMG 25793 / CGMCC 1.9160 / SL003B-26A1)</name>
    <dbReference type="NCBI Taxonomy" id="991905"/>
    <lineage>
        <taxon>Bacteria</taxon>
        <taxon>Pseudomonadati</taxon>
        <taxon>Pseudomonadota</taxon>
        <taxon>Alphaproteobacteria</taxon>
        <taxon>Rhodobacterales</taxon>
        <taxon>Paracoccaceae</taxon>
        <taxon>Polymorphum</taxon>
    </lineage>
</organism>
<feature type="repeat" description="TPR" evidence="1">
    <location>
        <begin position="469"/>
        <end position="502"/>
    </location>
</feature>
<evidence type="ECO:0000313" key="2">
    <source>
        <dbReference type="EMBL" id="ADZ70039.1"/>
    </source>
</evidence>
<evidence type="ECO:0000313" key="3">
    <source>
        <dbReference type="Proteomes" id="UP000008130"/>
    </source>
</evidence>
<dbReference type="Pfam" id="PF13432">
    <property type="entry name" value="TPR_16"/>
    <property type="match status" value="1"/>
</dbReference>
<name>F2J4Z7_POLGS</name>
<gene>
    <name evidence="2" type="ordered locus">SL003B_1611</name>
</gene>
<feature type="repeat" description="TPR" evidence="1">
    <location>
        <begin position="328"/>
        <end position="361"/>
    </location>
</feature>
<dbReference type="PATRIC" id="fig|991905.3.peg.1655"/>
<reference evidence="2 3" key="1">
    <citation type="journal article" date="2011" name="J. Bacteriol.">
        <title>Complete genome sequence of Polymorphum gilvum SL003B-26A1T, a crude oil-degrading bacterium from oil-polluted saline soil.</title>
        <authorList>
            <person name="Li S.G."/>
            <person name="Tang Y.Q."/>
            <person name="Nie Y."/>
            <person name="Cai M."/>
            <person name="Wu X.L."/>
        </authorList>
    </citation>
    <scope>NUCLEOTIDE SEQUENCE [LARGE SCALE GENOMIC DNA]</scope>
    <source>
        <strain evidence="3">LMG 25793 / CGMCC 1.9160 / SL003B-26A1</strain>
    </source>
</reference>
<keyword evidence="3" id="KW-1185">Reference proteome</keyword>
<dbReference type="PANTHER" id="PTHR12558">
    <property type="entry name" value="CELL DIVISION CYCLE 16,23,27"/>
    <property type="match status" value="1"/>
</dbReference>
<dbReference type="STRING" id="991905.SL003B_1611"/>
<evidence type="ECO:0000256" key="1">
    <source>
        <dbReference type="PROSITE-ProRule" id="PRU00339"/>
    </source>
</evidence>
<sequence length="568" mass="61926">MCFVLGAGAHAEVRPDQSYGTPQDLPITLSGSYLAGRLAGQQNDFASASAFFEETLAADPDNPFLLERAFILKTANGEIAKALAYAEEMETAGIDNFLARLVVAVGHVRNGDYRSAAAELETAGAGPLADLTSGITRAWALLGTGNADEALAAIDALEGPEWFDVFKANHAALIAEQAGRQDLALEKIEAAYNADRGALRVNDAFARIRAAAGKKEEALEVLTEYDRLMPGDPLLTNTRRLIESGAPILPLVSDPAQGIAELLNGLGSAIGRDGAEELASAYLQLALYLNPKTEFAAIALGSLFERMGNPQRAIEVLKTVPNESPLKRNAEIQIGFNYNALDQLDKAREHLSALIALDPAELEAVISLGNVLRSHKLFEEAEAVYSRGLDTVASPERQHWALFYYRGICRERLKQWPAAEADFRKSLELFPDQPLVLNYLGYSLVDQGLKLDEALDMIRRAVELRPNDGYIVDSLGWVYYRLGRYEEAVKELERAVELRPADPVINDHLGDAYWKVGRKLEARFQWNHARDLGPEPEELPKILDKIENGLTEAPAAGAATADAPRNGG</sequence>
<dbReference type="PANTHER" id="PTHR12558:SF13">
    <property type="entry name" value="CELL DIVISION CYCLE PROTEIN 27 HOMOLOG"/>
    <property type="match status" value="1"/>
</dbReference>
<dbReference type="eggNOG" id="COG0457">
    <property type="taxonomic scope" value="Bacteria"/>
</dbReference>
<proteinExistence type="predicted"/>
<dbReference type="HOGENOM" id="CLU_007251_2_1_5"/>
<keyword evidence="1" id="KW-0802">TPR repeat</keyword>
<dbReference type="InterPro" id="IPR011990">
    <property type="entry name" value="TPR-like_helical_dom_sf"/>
</dbReference>